<dbReference type="PANTHER" id="PTHR33639">
    <property type="entry name" value="THIOL-DISULFIDE OXIDOREDUCTASE DCC"/>
    <property type="match status" value="1"/>
</dbReference>
<gene>
    <name evidence="1" type="ORF">AB3G37_05320</name>
</gene>
<name>A0AB39VV77_9GAMM</name>
<dbReference type="InterPro" id="IPR007263">
    <property type="entry name" value="DCC1-like"/>
</dbReference>
<dbReference type="Pfam" id="PF04134">
    <property type="entry name" value="DCC1-like"/>
    <property type="match status" value="1"/>
</dbReference>
<evidence type="ECO:0000313" key="1">
    <source>
        <dbReference type="EMBL" id="XDU73524.1"/>
    </source>
</evidence>
<dbReference type="AlphaFoldDB" id="A0AB39VV77"/>
<organism evidence="1">
    <name type="scientific">Rouxiella sp. WC2420</name>
    <dbReference type="NCBI Taxonomy" id="3234145"/>
    <lineage>
        <taxon>Bacteria</taxon>
        <taxon>Pseudomonadati</taxon>
        <taxon>Pseudomonadota</taxon>
        <taxon>Gammaproteobacteria</taxon>
        <taxon>Enterobacterales</taxon>
        <taxon>Yersiniaceae</taxon>
        <taxon>Rouxiella</taxon>
    </lineage>
</organism>
<dbReference type="PANTHER" id="PTHR33639:SF2">
    <property type="entry name" value="DUF393 DOMAIN-CONTAINING PROTEIN"/>
    <property type="match status" value="1"/>
</dbReference>
<reference evidence="1" key="1">
    <citation type="submission" date="2024-07" db="EMBL/GenBank/DDBJ databases">
        <authorList>
            <person name="Biller S.J."/>
        </authorList>
    </citation>
    <scope>NUCLEOTIDE SEQUENCE</scope>
    <source>
        <strain evidence="1">WC2420</strain>
    </source>
</reference>
<protein>
    <submittedName>
        <fullName evidence="1">Thiol-disulfide oxidoreductase DCC family protein</fullName>
    </submittedName>
</protein>
<accession>A0AB39VV77</accession>
<dbReference type="GO" id="GO:0015035">
    <property type="term" value="F:protein-disulfide reductase activity"/>
    <property type="evidence" value="ECO:0007669"/>
    <property type="project" value="InterPro"/>
</dbReference>
<proteinExistence type="predicted"/>
<dbReference type="EMBL" id="CP165628">
    <property type="protein sequence ID" value="XDU73524.1"/>
    <property type="molecule type" value="Genomic_DNA"/>
</dbReference>
<dbReference type="RefSeq" id="WP_369789935.1">
    <property type="nucleotide sequence ID" value="NZ_CP165628.1"/>
</dbReference>
<sequence length="154" mass="17857">MANNDRPPFILSGERAVIYDGVCRLCNGWVNFLIRHDKKHTVRLAAVQNVAGKALSIWAGLSPEKINTIVLIDNGQIYKRSEAIIRVMSLLPWPWRALAVLRYFPLPLRDSAYNLIALNRYRLFGRYDSVKHQQADHDRRFIRDDETGEESRDH</sequence>
<dbReference type="InterPro" id="IPR052927">
    <property type="entry name" value="DCC_oxidoreductase"/>
</dbReference>